<name>A0A833T0Q6_PHYIN</name>
<dbReference type="SMART" id="SM00233">
    <property type="entry name" value="PH"/>
    <property type="match status" value="1"/>
</dbReference>
<evidence type="ECO:0000256" key="1">
    <source>
        <dbReference type="SAM" id="Coils"/>
    </source>
</evidence>
<comment type="caution">
    <text evidence="5">The sequence shown here is derived from an EMBL/GenBank/DDBJ whole genome shotgun (WGS) entry which is preliminary data.</text>
</comment>
<dbReference type="Proteomes" id="UP000704712">
    <property type="component" value="Unassembled WGS sequence"/>
</dbReference>
<feature type="compositionally biased region" description="Acidic residues" evidence="2">
    <location>
        <begin position="492"/>
        <end position="502"/>
    </location>
</feature>
<dbReference type="EMBL" id="WSZM01000260">
    <property type="protein sequence ID" value="KAF4036870.1"/>
    <property type="molecule type" value="Genomic_DNA"/>
</dbReference>
<organism evidence="5 7">
    <name type="scientific">Phytophthora infestans</name>
    <name type="common">Potato late blight agent</name>
    <name type="synonym">Botrytis infestans</name>
    <dbReference type="NCBI Taxonomy" id="4787"/>
    <lineage>
        <taxon>Eukaryota</taxon>
        <taxon>Sar</taxon>
        <taxon>Stramenopiles</taxon>
        <taxon>Oomycota</taxon>
        <taxon>Peronosporomycetes</taxon>
        <taxon>Peronosporales</taxon>
        <taxon>Peronosporaceae</taxon>
        <taxon>Phytophthora</taxon>
    </lineage>
</organism>
<dbReference type="InterPro" id="IPR001202">
    <property type="entry name" value="WW_dom"/>
</dbReference>
<dbReference type="Pfam" id="PF00169">
    <property type="entry name" value="PH"/>
    <property type="match status" value="1"/>
</dbReference>
<feature type="region of interest" description="Disordered" evidence="2">
    <location>
        <begin position="650"/>
        <end position="673"/>
    </location>
</feature>
<evidence type="ECO:0000313" key="6">
    <source>
        <dbReference type="EMBL" id="KAF4145448.1"/>
    </source>
</evidence>
<feature type="domain" description="WW" evidence="4">
    <location>
        <begin position="507"/>
        <end position="541"/>
    </location>
</feature>
<dbReference type="Proteomes" id="UP000602510">
    <property type="component" value="Unassembled WGS sequence"/>
</dbReference>
<dbReference type="CDD" id="cd00821">
    <property type="entry name" value="PH"/>
    <property type="match status" value="1"/>
</dbReference>
<sequence length="673" mass="76789">MQPEPRHRSQRHRSASRPRQRDRSPSLEPSRRRQHQDAHPSNSPTQERSERSRERFRQDTHQRAKSRPPGSGRGSRDSRGKTTCSIKRPRVRFNMIDAEGAAETLTAKATQSGFLRKQADNEPGAWNEYYFVIKPLTYLMYYNTKDDETPRGIIDLEYLTDIKRNADCLQRAVAGGDNCFRVSGKLPRPSAEQTAAGDIPKMRPLYLDTDNADEAEKWMNAIRNHRFSVKKDEQFFETVHQLRDAEFRVAQLEEEQQKETETKKNLRIKAKTLLLKMRAVDSGNTDEIPEVDVDNLDDVADDMLAMLEGMEDVLVNLHTKLDQQKQEKKADTTGPTITRRGFAQVIQRAVSRRENTSFLDLSEDDEEETLAAIRSRRQHKPQPPVIQEQPKEKPQEKIQEPPREKPKKKPKETPKEKIQEEVPAMDNVSDVLAMWKAKKKKKDPSSRKHSAPEDGDGDDSRRNRAVPRSQRTTTPDTAKYKKSRGSDRSSEEDTVSLDSSDDCDSREKLPPGWTKHESRGYPGTYYYAHESGKVSWDVPTDNTVDSGRGDTDHGNQDHNSDHGDHSEVDDYDVYDECDNDNINLHDEDHQEEVGVYPDTNRSGTDYMSEYETDGEETAGGTTSAAYRKKKPKPKSAWAFKLPKLLPTNTTQAVPTEAAASLSPIRRGANHHEF</sequence>
<dbReference type="CDD" id="cd00201">
    <property type="entry name" value="WW"/>
    <property type="match status" value="1"/>
</dbReference>
<dbReference type="Gene3D" id="2.30.29.30">
    <property type="entry name" value="Pleckstrin-homology domain (PH domain)/Phosphotyrosine-binding domain (PTB)"/>
    <property type="match status" value="1"/>
</dbReference>
<feature type="compositionally biased region" description="Basic and acidic residues" evidence="2">
    <location>
        <begin position="19"/>
        <end position="38"/>
    </location>
</feature>
<evidence type="ECO:0000259" key="4">
    <source>
        <dbReference type="PROSITE" id="PS50020"/>
    </source>
</evidence>
<feature type="compositionally biased region" description="Basic and acidic residues" evidence="2">
    <location>
        <begin position="503"/>
        <end position="519"/>
    </location>
</feature>
<feature type="compositionally biased region" description="Basic and acidic residues" evidence="2">
    <location>
        <begin position="411"/>
        <end position="420"/>
    </location>
</feature>
<dbReference type="PROSITE" id="PS50020">
    <property type="entry name" value="WW_DOMAIN_2"/>
    <property type="match status" value="1"/>
</dbReference>
<evidence type="ECO:0000259" key="3">
    <source>
        <dbReference type="PROSITE" id="PS50003"/>
    </source>
</evidence>
<proteinExistence type="predicted"/>
<feature type="compositionally biased region" description="Basic and acidic residues" evidence="2">
    <location>
        <begin position="443"/>
        <end position="462"/>
    </location>
</feature>
<feature type="compositionally biased region" description="Basic residues" evidence="2">
    <location>
        <begin position="8"/>
        <end position="18"/>
    </location>
</feature>
<feature type="compositionally biased region" description="Basic and acidic residues" evidence="2">
    <location>
        <begin position="389"/>
        <end position="404"/>
    </location>
</feature>
<dbReference type="EMBL" id="JAACNO010000730">
    <property type="protein sequence ID" value="KAF4145448.1"/>
    <property type="molecule type" value="Genomic_DNA"/>
</dbReference>
<keyword evidence="7" id="KW-1185">Reference proteome</keyword>
<gene>
    <name evidence="5" type="ORF">GN244_ATG11115</name>
    <name evidence="6" type="ORF">GN958_ATG05368</name>
</gene>
<feature type="compositionally biased region" description="Basic and acidic residues" evidence="2">
    <location>
        <begin position="547"/>
        <end position="568"/>
    </location>
</feature>
<dbReference type="InterPro" id="IPR036020">
    <property type="entry name" value="WW_dom_sf"/>
</dbReference>
<feature type="region of interest" description="Disordered" evidence="2">
    <location>
        <begin position="1"/>
        <end position="88"/>
    </location>
</feature>
<feature type="coiled-coil region" evidence="1">
    <location>
        <begin position="242"/>
        <end position="269"/>
    </location>
</feature>
<feature type="region of interest" description="Disordered" evidence="2">
    <location>
        <begin position="375"/>
        <end position="632"/>
    </location>
</feature>
<dbReference type="Gene3D" id="2.20.70.10">
    <property type="match status" value="1"/>
</dbReference>
<feature type="compositionally biased region" description="Acidic residues" evidence="2">
    <location>
        <begin position="569"/>
        <end position="579"/>
    </location>
</feature>
<dbReference type="AlphaFoldDB" id="A0A833T0Q6"/>
<dbReference type="PROSITE" id="PS50003">
    <property type="entry name" value="PH_DOMAIN"/>
    <property type="match status" value="1"/>
</dbReference>
<feature type="compositionally biased region" description="Basic and acidic residues" evidence="2">
    <location>
        <begin position="583"/>
        <end position="592"/>
    </location>
</feature>
<dbReference type="InterPro" id="IPR001849">
    <property type="entry name" value="PH_domain"/>
</dbReference>
<dbReference type="SUPFAM" id="SSF50729">
    <property type="entry name" value="PH domain-like"/>
    <property type="match status" value="1"/>
</dbReference>
<reference evidence="5" key="1">
    <citation type="submission" date="2020-04" db="EMBL/GenBank/DDBJ databases">
        <title>Hybrid Assembly of Korean Phytophthora infestans isolates.</title>
        <authorList>
            <person name="Prokchorchik M."/>
            <person name="Lee Y."/>
            <person name="Seo J."/>
            <person name="Cho J.-H."/>
            <person name="Park Y.-E."/>
            <person name="Jang D.-C."/>
            <person name="Im J.-S."/>
            <person name="Choi J.-G."/>
            <person name="Park H.-J."/>
            <person name="Lee G.-B."/>
            <person name="Lee Y.-G."/>
            <person name="Hong S.-Y."/>
            <person name="Cho K."/>
            <person name="Sohn K.H."/>
        </authorList>
    </citation>
    <scope>NUCLEOTIDE SEQUENCE</scope>
    <source>
        <strain evidence="5">KR_1_A1</strain>
        <strain evidence="6">KR_2_A2</strain>
    </source>
</reference>
<dbReference type="SMART" id="SM00456">
    <property type="entry name" value="WW"/>
    <property type="match status" value="1"/>
</dbReference>
<evidence type="ECO:0000313" key="5">
    <source>
        <dbReference type="EMBL" id="KAF4036870.1"/>
    </source>
</evidence>
<keyword evidence="1" id="KW-0175">Coiled coil</keyword>
<dbReference type="SUPFAM" id="SSF51045">
    <property type="entry name" value="WW domain"/>
    <property type="match status" value="1"/>
</dbReference>
<evidence type="ECO:0000313" key="7">
    <source>
        <dbReference type="Proteomes" id="UP000602510"/>
    </source>
</evidence>
<accession>A0A833T0Q6</accession>
<feature type="domain" description="PH" evidence="3">
    <location>
        <begin position="108"/>
        <end position="227"/>
    </location>
</feature>
<evidence type="ECO:0000256" key="2">
    <source>
        <dbReference type="SAM" id="MobiDB-lite"/>
    </source>
</evidence>
<protein>
    <submittedName>
        <fullName evidence="6">PH domain-containing protein</fullName>
    </submittedName>
    <submittedName>
        <fullName evidence="5">Pleckstrin homology domain-containing protein</fullName>
    </submittedName>
</protein>
<feature type="compositionally biased region" description="Basic and acidic residues" evidence="2">
    <location>
        <begin position="47"/>
        <end position="62"/>
    </location>
</feature>
<dbReference type="InterPro" id="IPR011993">
    <property type="entry name" value="PH-like_dom_sf"/>
</dbReference>